<accession>A0AA41BAQ9</accession>
<gene>
    <name evidence="1" type="ORF">FNW02_37995</name>
</gene>
<dbReference type="AlphaFoldDB" id="A0AA41BAQ9"/>
<sequence>MSKIQQHQQAWDALMSLNKRYYVSTGFYALGDAYLISSKDPKYKNQIVLVEHQQKSQINHWDWTINKSECSQQPTITINGDDGNGNLKRKAVSLKVYS</sequence>
<reference evidence="1" key="1">
    <citation type="submission" date="2019-07" db="EMBL/GenBank/DDBJ databases">
        <title>Toxilogical consequences of a new and cryptic species of cyanobacteria (Komarekiella delphini-convector) recovered from the epidermis of a bottlenose dolphin and 1500 ft. in the air.</title>
        <authorList>
            <person name="Brown A.O."/>
            <person name="Dvorak P."/>
            <person name="Villanueva C.D."/>
            <person name="Foss A.J."/>
            <person name="Garvey A.D."/>
            <person name="Gibson Q.A."/>
            <person name="Johansen J.R."/>
            <person name="Casamatta D.A."/>
        </authorList>
    </citation>
    <scope>NUCLEOTIDE SEQUENCE</scope>
    <source>
        <strain evidence="1">SJRDD-AB1</strain>
    </source>
</reference>
<keyword evidence="2" id="KW-1185">Reference proteome</keyword>
<dbReference type="RefSeq" id="WP_191762647.1">
    <property type="nucleotide sequence ID" value="NZ_VJXY01000183.1"/>
</dbReference>
<comment type="caution">
    <text evidence="1">The sequence shown here is derived from an EMBL/GenBank/DDBJ whole genome shotgun (WGS) entry which is preliminary data.</text>
</comment>
<organism evidence="1 2">
    <name type="scientific">Komarekiella delphini-convector SJRDD-AB1</name>
    <dbReference type="NCBI Taxonomy" id="2593771"/>
    <lineage>
        <taxon>Bacteria</taxon>
        <taxon>Bacillati</taxon>
        <taxon>Cyanobacteriota</taxon>
        <taxon>Cyanophyceae</taxon>
        <taxon>Nostocales</taxon>
        <taxon>Nostocaceae</taxon>
        <taxon>Komarekiella</taxon>
        <taxon>Komarekiella delphini-convector</taxon>
    </lineage>
</organism>
<proteinExistence type="predicted"/>
<name>A0AA41BAQ9_9NOST</name>
<evidence type="ECO:0000313" key="2">
    <source>
        <dbReference type="Proteomes" id="UP001165986"/>
    </source>
</evidence>
<dbReference type="EMBL" id="VJXY01000183">
    <property type="protein sequence ID" value="MBD6621324.1"/>
    <property type="molecule type" value="Genomic_DNA"/>
</dbReference>
<protein>
    <submittedName>
        <fullName evidence="1">Uncharacterized protein</fullName>
    </submittedName>
</protein>
<evidence type="ECO:0000313" key="1">
    <source>
        <dbReference type="EMBL" id="MBD6621324.1"/>
    </source>
</evidence>
<dbReference type="Proteomes" id="UP001165986">
    <property type="component" value="Unassembled WGS sequence"/>
</dbReference>